<feature type="domain" description="5'-Nucleotidase C-terminal" evidence="4">
    <location>
        <begin position="348"/>
        <end position="471"/>
    </location>
</feature>
<dbReference type="SUPFAM" id="SSF56300">
    <property type="entry name" value="Metallo-dependent phosphatases"/>
    <property type="match status" value="1"/>
</dbReference>
<dbReference type="SUPFAM" id="SSF55816">
    <property type="entry name" value="5'-nucleotidase (syn. UDP-sugar hydrolase), C-terminal domain"/>
    <property type="match status" value="1"/>
</dbReference>
<dbReference type="PANTHER" id="PTHR11575">
    <property type="entry name" value="5'-NUCLEOTIDASE-RELATED"/>
    <property type="match status" value="1"/>
</dbReference>
<feature type="domain" description="Calcineurin-like phosphoesterase" evidence="3">
    <location>
        <begin position="36"/>
        <end position="255"/>
    </location>
</feature>
<reference evidence="5 6" key="1">
    <citation type="journal article" date="2011" name="Stand. Genomic Sci.">
        <title>Complete genome sequence of Haliscomenobacter hydrossis type strain (O).</title>
        <authorList>
            <consortium name="US DOE Joint Genome Institute (JGI-PGF)"/>
            <person name="Daligault H."/>
            <person name="Lapidus A."/>
            <person name="Zeytun A."/>
            <person name="Nolan M."/>
            <person name="Lucas S."/>
            <person name="Del Rio T.G."/>
            <person name="Tice H."/>
            <person name="Cheng J.F."/>
            <person name="Tapia R."/>
            <person name="Han C."/>
            <person name="Goodwin L."/>
            <person name="Pitluck S."/>
            <person name="Liolios K."/>
            <person name="Pagani I."/>
            <person name="Ivanova N."/>
            <person name="Huntemann M."/>
            <person name="Mavromatis K."/>
            <person name="Mikhailova N."/>
            <person name="Pati A."/>
            <person name="Chen A."/>
            <person name="Palaniappan K."/>
            <person name="Land M."/>
            <person name="Hauser L."/>
            <person name="Brambilla E.M."/>
            <person name="Rohde M."/>
            <person name="Verbarg S."/>
            <person name="Goker M."/>
            <person name="Bristow J."/>
            <person name="Eisen J.A."/>
            <person name="Markowitz V."/>
            <person name="Hugenholtz P."/>
            <person name="Kyrpides N.C."/>
            <person name="Klenk H.P."/>
            <person name="Woyke T."/>
        </authorList>
    </citation>
    <scope>NUCLEOTIDE SEQUENCE [LARGE SCALE GENOMIC DNA]</scope>
    <source>
        <strain evidence="6">ATCC 27775 / DSM 1100 / LMG 10767 / O</strain>
    </source>
</reference>
<keyword evidence="2" id="KW-0378">Hydrolase</keyword>
<evidence type="ECO:0000256" key="2">
    <source>
        <dbReference type="RuleBase" id="RU362119"/>
    </source>
</evidence>
<dbReference type="GO" id="GO:0030288">
    <property type="term" value="C:outer membrane-bounded periplasmic space"/>
    <property type="evidence" value="ECO:0007669"/>
    <property type="project" value="TreeGrafter"/>
</dbReference>
<protein>
    <submittedName>
        <fullName evidence="5">5'-Nucleotidase domain-containing protein</fullName>
    </submittedName>
</protein>
<dbReference type="GO" id="GO:0008768">
    <property type="term" value="F:UDP-sugar diphosphatase activity"/>
    <property type="evidence" value="ECO:0007669"/>
    <property type="project" value="TreeGrafter"/>
</dbReference>
<dbReference type="InterPro" id="IPR004843">
    <property type="entry name" value="Calcineurin-like_PHP"/>
</dbReference>
<dbReference type="PANTHER" id="PTHR11575:SF24">
    <property type="entry name" value="5'-NUCLEOTIDASE"/>
    <property type="match status" value="1"/>
</dbReference>
<dbReference type="RefSeq" id="WP_013764049.1">
    <property type="nucleotide sequence ID" value="NC_015510.1"/>
</dbReference>
<dbReference type="eggNOG" id="COG0737">
    <property type="taxonomic scope" value="Bacteria"/>
</dbReference>
<dbReference type="Pfam" id="PF00149">
    <property type="entry name" value="Metallophos"/>
    <property type="match status" value="1"/>
</dbReference>
<dbReference type="InterPro" id="IPR006179">
    <property type="entry name" value="5_nucleotidase/apyrase"/>
</dbReference>
<evidence type="ECO:0000259" key="3">
    <source>
        <dbReference type="Pfam" id="PF00149"/>
    </source>
</evidence>
<dbReference type="STRING" id="760192.Halhy_1604"/>
<gene>
    <name evidence="5" type="ordered locus">Halhy_1604</name>
</gene>
<dbReference type="Gene3D" id="3.90.780.10">
    <property type="entry name" value="5'-Nucleotidase, C-terminal domain"/>
    <property type="match status" value="1"/>
</dbReference>
<dbReference type="GO" id="GO:0000166">
    <property type="term" value="F:nucleotide binding"/>
    <property type="evidence" value="ECO:0007669"/>
    <property type="project" value="UniProtKB-KW"/>
</dbReference>
<name>F4L0L3_HALH1</name>
<keyword evidence="6" id="KW-1185">Reference proteome</keyword>
<dbReference type="Gene3D" id="3.60.21.10">
    <property type="match status" value="1"/>
</dbReference>
<comment type="similarity">
    <text evidence="2">Belongs to the 5'-nucleotidase family.</text>
</comment>
<dbReference type="GO" id="GO:0009166">
    <property type="term" value="P:nucleotide catabolic process"/>
    <property type="evidence" value="ECO:0007669"/>
    <property type="project" value="InterPro"/>
</dbReference>
<keyword evidence="2" id="KW-0547">Nucleotide-binding</keyword>
<proteinExistence type="inferred from homology"/>
<sequence length="512" mass="56645">MKKLMPIGLLLLLPLLWGCAVKAPQRTPQPIDFILLQLNDVYEIAPLEGGNAGGLARVASLRKDLLKETPNVVTVIAGDFLSPSLIANLSLETGEKIAGLQMVETLNAMGLDYATFGNHEFDLRDSALLQKRINQCNFRYVTANVRRVYTGGAIAPFKQMVKGKSELVPDFITHTFKNNLGDSMRLALTGLLLPFTKRPYVHYLPIEENFRRVITQAKTQSDVLVALTHLSAADDRALAAAVPGVPLFMGGHDHTHQDHYVENTIITKADANAKTVYIHRCRFDPQSKLLRIQSSLKYINPSIPSDPTTQAVVDKWVSKVDQTLRSNGYQPELKLADLKETLECKESDIRSRQTNFGDMTVQAMENAWPGADAYLINSGSMRMDDDLSGSITVYDVVRSFPFGGGFARQELPGSELKNLLDVGLEKNRGEGGYLQVGHISKVNGNWQIRGKAIDDKQLYKIVISSFVAGGSEANLGFLAKYKADEPKMLTTIKGKQVKNDVRDVVIEFYTGF</sequence>
<evidence type="ECO:0000313" key="5">
    <source>
        <dbReference type="EMBL" id="AEE49495.1"/>
    </source>
</evidence>
<dbReference type="InterPro" id="IPR008334">
    <property type="entry name" value="5'-Nucleotdase_C"/>
</dbReference>
<dbReference type="AlphaFoldDB" id="F4L0L3"/>
<dbReference type="EMBL" id="CP002691">
    <property type="protein sequence ID" value="AEE49495.1"/>
    <property type="molecule type" value="Genomic_DNA"/>
</dbReference>
<dbReference type="InterPro" id="IPR029052">
    <property type="entry name" value="Metallo-depent_PP-like"/>
</dbReference>
<organism evidence="5 6">
    <name type="scientific">Haliscomenobacter hydrossis (strain ATCC 27775 / DSM 1100 / LMG 10767 / O)</name>
    <dbReference type="NCBI Taxonomy" id="760192"/>
    <lineage>
        <taxon>Bacteria</taxon>
        <taxon>Pseudomonadati</taxon>
        <taxon>Bacteroidota</taxon>
        <taxon>Saprospiria</taxon>
        <taxon>Saprospirales</taxon>
        <taxon>Haliscomenobacteraceae</taxon>
        <taxon>Haliscomenobacter</taxon>
    </lineage>
</organism>
<dbReference type="Proteomes" id="UP000008461">
    <property type="component" value="Chromosome"/>
</dbReference>
<accession>F4L0L3</accession>
<evidence type="ECO:0000259" key="4">
    <source>
        <dbReference type="Pfam" id="PF02872"/>
    </source>
</evidence>
<reference key="2">
    <citation type="submission" date="2011-04" db="EMBL/GenBank/DDBJ databases">
        <title>Complete sequence of chromosome of Haliscomenobacter hydrossis DSM 1100.</title>
        <authorList>
            <consortium name="US DOE Joint Genome Institute (JGI-PGF)"/>
            <person name="Lucas S."/>
            <person name="Han J."/>
            <person name="Lapidus A."/>
            <person name="Bruce D."/>
            <person name="Goodwin L."/>
            <person name="Pitluck S."/>
            <person name="Peters L."/>
            <person name="Kyrpides N."/>
            <person name="Mavromatis K."/>
            <person name="Ivanova N."/>
            <person name="Ovchinnikova G."/>
            <person name="Pagani I."/>
            <person name="Daligault H."/>
            <person name="Detter J.C."/>
            <person name="Han C."/>
            <person name="Land M."/>
            <person name="Hauser L."/>
            <person name="Markowitz V."/>
            <person name="Cheng J.-F."/>
            <person name="Hugenholtz P."/>
            <person name="Woyke T."/>
            <person name="Wu D."/>
            <person name="Verbarg S."/>
            <person name="Frueling A."/>
            <person name="Brambilla E."/>
            <person name="Klenk H.-P."/>
            <person name="Eisen J.A."/>
        </authorList>
    </citation>
    <scope>NUCLEOTIDE SEQUENCE</scope>
    <source>
        <strain>DSM 1100</strain>
    </source>
</reference>
<dbReference type="GO" id="GO:0008253">
    <property type="term" value="F:5'-nucleotidase activity"/>
    <property type="evidence" value="ECO:0007669"/>
    <property type="project" value="TreeGrafter"/>
</dbReference>
<evidence type="ECO:0000256" key="1">
    <source>
        <dbReference type="ARBA" id="ARBA00022729"/>
    </source>
</evidence>
<dbReference type="HOGENOM" id="CLU_005854_7_2_10"/>
<dbReference type="PRINTS" id="PR01607">
    <property type="entry name" value="APYRASEFAMLY"/>
</dbReference>
<dbReference type="Pfam" id="PF02872">
    <property type="entry name" value="5_nucleotid_C"/>
    <property type="match status" value="1"/>
</dbReference>
<dbReference type="KEGG" id="hhy:Halhy_1604"/>
<dbReference type="InterPro" id="IPR036907">
    <property type="entry name" value="5'-Nucleotdase_C_sf"/>
</dbReference>
<evidence type="ECO:0000313" key="6">
    <source>
        <dbReference type="Proteomes" id="UP000008461"/>
    </source>
</evidence>
<keyword evidence="1" id="KW-0732">Signal</keyword>